<evidence type="ECO:0000313" key="2">
    <source>
        <dbReference type="Proteomes" id="UP000027073"/>
    </source>
</evidence>
<dbReference type="EMBL" id="KL198014">
    <property type="protein sequence ID" value="KDQ22554.1"/>
    <property type="molecule type" value="Genomic_DNA"/>
</dbReference>
<dbReference type="STRING" id="1137138.A0A067N3W9"/>
<evidence type="ECO:0008006" key="3">
    <source>
        <dbReference type="Google" id="ProtNLM"/>
    </source>
</evidence>
<gene>
    <name evidence="1" type="ORF">PLEOSDRAFT_1050153</name>
</gene>
<sequence>MSEVHLAESFRNPFDARRNSKISLSQPHTVSGPKLVQAIRRRQFLEGHSSVGIRALRMQVHVGSLQSPAIDARLDSGADVSLMSEDFLSTLDEPPNIKEGMRMRLYQLTGSAQVLGYVRTKLLIPAASGDIVQFELEAYVVRGMRVPLLLGEDFQTAYELGVLRQASGLCEVFPRDRSYQLNASTSDDNDWGFKARKAFTGQSFLKGKHRVRSRRQSRGPPRDAPPVLARYTTHIRPGFVANILVDGPFEGQETWLVEKLLISDECSEFTSAPTTVITASNPYIPLANPTNQPVMIHKGDV</sequence>
<dbReference type="HOGENOM" id="CLU_070627_0_0_1"/>
<proteinExistence type="predicted"/>
<dbReference type="CDD" id="cd00303">
    <property type="entry name" value="retropepsin_like"/>
    <property type="match status" value="1"/>
</dbReference>
<feature type="non-terminal residue" evidence="1">
    <location>
        <position position="301"/>
    </location>
</feature>
<dbReference type="AlphaFoldDB" id="A0A067N3W9"/>
<reference evidence="2" key="1">
    <citation type="journal article" date="2014" name="Proc. Natl. Acad. Sci. U.S.A.">
        <title>Extensive sampling of basidiomycete genomes demonstrates inadequacy of the white-rot/brown-rot paradigm for wood decay fungi.</title>
        <authorList>
            <person name="Riley R."/>
            <person name="Salamov A.A."/>
            <person name="Brown D.W."/>
            <person name="Nagy L.G."/>
            <person name="Floudas D."/>
            <person name="Held B.W."/>
            <person name="Levasseur A."/>
            <person name="Lombard V."/>
            <person name="Morin E."/>
            <person name="Otillar R."/>
            <person name="Lindquist E.A."/>
            <person name="Sun H."/>
            <person name="LaButti K.M."/>
            <person name="Schmutz J."/>
            <person name="Jabbour D."/>
            <person name="Luo H."/>
            <person name="Baker S.E."/>
            <person name="Pisabarro A.G."/>
            <person name="Walton J.D."/>
            <person name="Blanchette R.A."/>
            <person name="Henrissat B."/>
            <person name="Martin F."/>
            <person name="Cullen D."/>
            <person name="Hibbett D.S."/>
            <person name="Grigoriev I.V."/>
        </authorList>
    </citation>
    <scope>NUCLEOTIDE SEQUENCE [LARGE SCALE GENOMIC DNA]</scope>
    <source>
        <strain evidence="2">PC15</strain>
    </source>
</reference>
<dbReference type="OrthoDB" id="3061185at2759"/>
<protein>
    <recommendedName>
        <fullName evidence="3">Peptidase A2 domain-containing protein</fullName>
    </recommendedName>
</protein>
<evidence type="ECO:0000313" key="1">
    <source>
        <dbReference type="EMBL" id="KDQ22554.1"/>
    </source>
</evidence>
<dbReference type="InParanoid" id="A0A067N3W9"/>
<organism evidence="1 2">
    <name type="scientific">Pleurotus ostreatus (strain PC15)</name>
    <name type="common">Oyster mushroom</name>
    <dbReference type="NCBI Taxonomy" id="1137138"/>
    <lineage>
        <taxon>Eukaryota</taxon>
        <taxon>Fungi</taxon>
        <taxon>Dikarya</taxon>
        <taxon>Basidiomycota</taxon>
        <taxon>Agaricomycotina</taxon>
        <taxon>Agaricomycetes</taxon>
        <taxon>Agaricomycetidae</taxon>
        <taxon>Agaricales</taxon>
        <taxon>Pleurotineae</taxon>
        <taxon>Pleurotaceae</taxon>
        <taxon>Pleurotus</taxon>
    </lineage>
</organism>
<dbReference type="Proteomes" id="UP000027073">
    <property type="component" value="Unassembled WGS sequence"/>
</dbReference>
<name>A0A067N3W9_PLEO1</name>
<accession>A0A067N3W9</accession>
<dbReference type="VEuPathDB" id="FungiDB:PLEOSDRAFT_1050153"/>
<dbReference type="InterPro" id="IPR021109">
    <property type="entry name" value="Peptidase_aspartic_dom_sf"/>
</dbReference>
<dbReference type="Gene3D" id="2.40.70.10">
    <property type="entry name" value="Acid Proteases"/>
    <property type="match status" value="1"/>
</dbReference>